<proteinExistence type="predicted"/>
<evidence type="ECO:0000313" key="1">
    <source>
        <dbReference type="EMBL" id="MDP9765387.1"/>
    </source>
</evidence>
<organism evidence="1 2">
    <name type="scientific">Deinococcus enclensis</name>
    <dbReference type="NCBI Taxonomy" id="1049582"/>
    <lineage>
        <taxon>Bacteria</taxon>
        <taxon>Thermotogati</taxon>
        <taxon>Deinococcota</taxon>
        <taxon>Deinococci</taxon>
        <taxon>Deinococcales</taxon>
        <taxon>Deinococcaceae</taxon>
        <taxon>Deinococcus</taxon>
    </lineage>
</organism>
<gene>
    <name evidence="1" type="ORF">QO006_002838</name>
</gene>
<reference evidence="1 2" key="1">
    <citation type="submission" date="2023-07" db="EMBL/GenBank/DDBJ databases">
        <title>Genomic Encyclopedia of Type Strains, Phase IV (KMG-IV): sequencing the most valuable type-strain genomes for metagenomic binning, comparative biology and taxonomic classification.</title>
        <authorList>
            <person name="Goeker M."/>
        </authorList>
    </citation>
    <scope>NUCLEOTIDE SEQUENCE [LARGE SCALE GENOMIC DNA]</scope>
    <source>
        <strain evidence="1 2">NIO-1023</strain>
    </source>
</reference>
<dbReference type="Proteomes" id="UP001232163">
    <property type="component" value="Unassembled WGS sequence"/>
</dbReference>
<name>A0ABT9MFL7_9DEIO</name>
<sequence>MRARHVWLPDWRPEKWAYEVQHLEVTFASYEHWKHLEAEQRDHEPLEILMVTRHWTFLSDDLGTVEAFFAEFTDRPEWAQHPDNVDCPHEYVGERRSDESPARWSLVRRAFVARLLDLQASGVTFVWDTPPRRLEGRVTAVHFNSFVLTTQAGELHFSFSDRWTARVYQVEEDGYARTLWAEPQGRVALDPSTLPVWEDTSGRWVTLDA</sequence>
<evidence type="ECO:0000313" key="2">
    <source>
        <dbReference type="Proteomes" id="UP001232163"/>
    </source>
</evidence>
<protein>
    <submittedName>
        <fullName evidence="1">Uncharacterized protein</fullName>
    </submittedName>
</protein>
<dbReference type="EMBL" id="JAURUR010000011">
    <property type="protein sequence ID" value="MDP9765387.1"/>
    <property type="molecule type" value="Genomic_DNA"/>
</dbReference>
<dbReference type="RefSeq" id="WP_307467339.1">
    <property type="nucleotide sequence ID" value="NZ_JAURUR010000011.1"/>
</dbReference>
<accession>A0ABT9MFL7</accession>
<comment type="caution">
    <text evidence="1">The sequence shown here is derived from an EMBL/GenBank/DDBJ whole genome shotgun (WGS) entry which is preliminary data.</text>
</comment>
<keyword evidence="2" id="KW-1185">Reference proteome</keyword>